<comment type="subcellular location">
    <subcellularLocation>
        <location evidence="1">Cell membrane</location>
        <topology evidence="1">Multi-pass membrane protein</topology>
    </subcellularLocation>
</comment>
<evidence type="ECO:0000256" key="6">
    <source>
        <dbReference type="ARBA" id="ARBA00023136"/>
    </source>
</evidence>
<dbReference type="AlphaFoldDB" id="A0A084SQ76"/>
<evidence type="ECO:0000313" key="9">
    <source>
        <dbReference type="Proteomes" id="UP000028547"/>
    </source>
</evidence>
<evidence type="ECO:0000256" key="5">
    <source>
        <dbReference type="ARBA" id="ARBA00022989"/>
    </source>
</evidence>
<dbReference type="GO" id="GO:0009306">
    <property type="term" value="P:protein secretion"/>
    <property type="evidence" value="ECO:0007669"/>
    <property type="project" value="InterPro"/>
</dbReference>
<evidence type="ECO:0000313" key="8">
    <source>
        <dbReference type="EMBL" id="KFA90611.1"/>
    </source>
</evidence>
<dbReference type="Proteomes" id="UP000028547">
    <property type="component" value="Unassembled WGS sequence"/>
</dbReference>
<dbReference type="InterPro" id="IPR002191">
    <property type="entry name" value="Bac_export_3"/>
</dbReference>
<reference evidence="8 9" key="1">
    <citation type="submission" date="2014-07" db="EMBL/GenBank/DDBJ databases">
        <title>Draft Genome Sequence of Gephyronic Acid Producer, Cystobacter violaceus Strain Cb vi76.</title>
        <authorList>
            <person name="Stevens D.C."/>
            <person name="Young J."/>
            <person name="Carmichael R."/>
            <person name="Tan J."/>
            <person name="Taylor R.E."/>
        </authorList>
    </citation>
    <scope>NUCLEOTIDE SEQUENCE [LARGE SCALE GENOMIC DNA]</scope>
    <source>
        <strain evidence="8 9">Cb vi76</strain>
    </source>
</reference>
<evidence type="ECO:0000256" key="3">
    <source>
        <dbReference type="ARBA" id="ARBA00022475"/>
    </source>
</evidence>
<dbReference type="RefSeq" id="WP_043401793.1">
    <property type="nucleotide sequence ID" value="NZ_JPMI01000201.1"/>
</dbReference>
<evidence type="ECO:0000256" key="2">
    <source>
        <dbReference type="ARBA" id="ARBA00006156"/>
    </source>
</evidence>
<dbReference type="GO" id="GO:0005886">
    <property type="term" value="C:plasma membrane"/>
    <property type="evidence" value="ECO:0007669"/>
    <property type="project" value="UniProtKB-SubCell"/>
</dbReference>
<keyword evidence="5 7" id="KW-1133">Transmembrane helix</keyword>
<keyword evidence="6 7" id="KW-0472">Membrane</keyword>
<evidence type="ECO:0000256" key="4">
    <source>
        <dbReference type="ARBA" id="ARBA00022692"/>
    </source>
</evidence>
<sequence length="89" mass="9330">MTQDVLFTLGREALLLMVLASLPPIGASLVVGFLMSLFQATTQLQESTLTVVPKLCAAVLALVVAGPWIAGQLTLFAHQVLRVIAEVGG</sequence>
<name>A0A084SQ76_9BACT</name>
<comment type="similarity">
    <text evidence="2">Belongs to the FliQ/MopD/SpaQ family.</text>
</comment>
<keyword evidence="3" id="KW-1003">Cell membrane</keyword>
<evidence type="ECO:0000256" key="1">
    <source>
        <dbReference type="ARBA" id="ARBA00004651"/>
    </source>
</evidence>
<dbReference type="PANTHER" id="PTHR34040:SF2">
    <property type="entry name" value="FLAGELLAR BIOSYNTHETIC PROTEIN FLIQ"/>
    <property type="match status" value="1"/>
</dbReference>
<comment type="caution">
    <text evidence="8">The sequence shown here is derived from an EMBL/GenBank/DDBJ whole genome shotgun (WGS) entry which is preliminary data.</text>
</comment>
<dbReference type="EMBL" id="JPMI01000201">
    <property type="protein sequence ID" value="KFA90611.1"/>
    <property type="molecule type" value="Genomic_DNA"/>
</dbReference>
<organism evidence="8 9">
    <name type="scientific">Archangium violaceum Cb vi76</name>
    <dbReference type="NCBI Taxonomy" id="1406225"/>
    <lineage>
        <taxon>Bacteria</taxon>
        <taxon>Pseudomonadati</taxon>
        <taxon>Myxococcota</taxon>
        <taxon>Myxococcia</taxon>
        <taxon>Myxococcales</taxon>
        <taxon>Cystobacterineae</taxon>
        <taxon>Archangiaceae</taxon>
        <taxon>Archangium</taxon>
    </lineage>
</organism>
<dbReference type="PRINTS" id="PR00952">
    <property type="entry name" value="TYPE3IMQPROT"/>
</dbReference>
<dbReference type="PIRSF" id="PIRSF004669">
    <property type="entry name" value="FliQ"/>
    <property type="match status" value="1"/>
</dbReference>
<accession>A0A084SQ76</accession>
<feature type="transmembrane region" description="Helical" evidence="7">
    <location>
        <begin position="13"/>
        <end position="37"/>
    </location>
</feature>
<feature type="transmembrane region" description="Helical" evidence="7">
    <location>
        <begin position="49"/>
        <end position="70"/>
    </location>
</feature>
<protein>
    <submittedName>
        <fullName evidence="8">Type III secretion protein</fullName>
    </submittedName>
</protein>
<dbReference type="Pfam" id="PF01313">
    <property type="entry name" value="Bac_export_3"/>
    <property type="match status" value="1"/>
</dbReference>
<proteinExistence type="inferred from homology"/>
<gene>
    <name evidence="8" type="ORF">Q664_27510</name>
</gene>
<dbReference type="PANTHER" id="PTHR34040">
    <property type="entry name" value="FLAGELLAR BIOSYNTHETIC PROTEIN FLIQ"/>
    <property type="match status" value="1"/>
</dbReference>
<evidence type="ECO:0000256" key="7">
    <source>
        <dbReference type="SAM" id="Phobius"/>
    </source>
</evidence>
<keyword evidence="4 7" id="KW-0812">Transmembrane</keyword>